<gene>
    <name evidence="2" type="ORF">FBR43_02940</name>
</gene>
<feature type="transmembrane region" description="Helical" evidence="1">
    <location>
        <begin position="36"/>
        <end position="52"/>
    </location>
</feature>
<feature type="transmembrane region" description="Helical" evidence="1">
    <location>
        <begin position="96"/>
        <end position="114"/>
    </location>
</feature>
<keyword evidence="3" id="KW-1185">Reference proteome</keyword>
<dbReference type="EMBL" id="SWKR01000001">
    <property type="protein sequence ID" value="TKD53292.1"/>
    <property type="molecule type" value="Genomic_DNA"/>
</dbReference>
<proteinExistence type="predicted"/>
<dbReference type="InterPro" id="IPR009323">
    <property type="entry name" value="DUF979"/>
</dbReference>
<name>A0A4U1L8J1_9SPHN</name>
<keyword evidence="1" id="KW-0812">Transmembrane</keyword>
<keyword evidence="1" id="KW-1133">Transmembrane helix</keyword>
<accession>A0A4U1L8J1</accession>
<dbReference type="AlphaFoldDB" id="A0A4U1L8J1"/>
<comment type="caution">
    <text evidence="2">The sequence shown here is derived from an EMBL/GenBank/DDBJ whole genome shotgun (WGS) entry which is preliminary data.</text>
</comment>
<dbReference type="OrthoDB" id="1689651at2"/>
<reference evidence="2 3" key="1">
    <citation type="submission" date="2019-04" db="EMBL/GenBank/DDBJ databases">
        <authorList>
            <person name="Yang Y."/>
            <person name="Wei D."/>
        </authorList>
    </citation>
    <scope>NUCLEOTIDE SEQUENCE [LARGE SCALE GENOMIC DNA]</scope>
    <source>
        <strain evidence="2 3">L-1-4w-11</strain>
    </source>
</reference>
<organism evidence="2 3">
    <name type="scientific">Sphingomonas baiyangensis</name>
    <dbReference type="NCBI Taxonomy" id="2572576"/>
    <lineage>
        <taxon>Bacteria</taxon>
        <taxon>Pseudomonadati</taxon>
        <taxon>Pseudomonadota</taxon>
        <taxon>Alphaproteobacteria</taxon>
        <taxon>Sphingomonadales</taxon>
        <taxon>Sphingomonadaceae</taxon>
        <taxon>Sphingomonas</taxon>
    </lineage>
</organism>
<feature type="transmembrane region" description="Helical" evidence="1">
    <location>
        <begin position="293"/>
        <end position="311"/>
    </location>
</feature>
<keyword evidence="1" id="KW-0472">Membrane</keyword>
<feature type="transmembrane region" description="Helical" evidence="1">
    <location>
        <begin position="166"/>
        <end position="187"/>
    </location>
</feature>
<evidence type="ECO:0000256" key="1">
    <source>
        <dbReference type="SAM" id="Phobius"/>
    </source>
</evidence>
<evidence type="ECO:0000313" key="2">
    <source>
        <dbReference type="EMBL" id="TKD53292.1"/>
    </source>
</evidence>
<protein>
    <submittedName>
        <fullName evidence="2">DUF979 domain-containing protein</fullName>
    </submittedName>
</protein>
<feature type="transmembrane region" description="Helical" evidence="1">
    <location>
        <begin position="6"/>
        <end position="24"/>
    </location>
</feature>
<dbReference type="Pfam" id="PF06166">
    <property type="entry name" value="DUF979"/>
    <property type="match status" value="1"/>
</dbReference>
<feature type="transmembrane region" description="Helical" evidence="1">
    <location>
        <begin position="58"/>
        <end position="76"/>
    </location>
</feature>
<feature type="transmembrane region" description="Helical" evidence="1">
    <location>
        <begin position="224"/>
        <end position="244"/>
    </location>
</feature>
<evidence type="ECO:0000313" key="3">
    <source>
        <dbReference type="Proteomes" id="UP000309138"/>
    </source>
</evidence>
<dbReference type="Proteomes" id="UP000309138">
    <property type="component" value="Unassembled WGS sequence"/>
</dbReference>
<feature type="transmembrane region" description="Helical" evidence="1">
    <location>
        <begin position="126"/>
        <end position="146"/>
    </location>
</feature>
<feature type="transmembrane region" description="Helical" evidence="1">
    <location>
        <begin position="193"/>
        <end position="217"/>
    </location>
</feature>
<dbReference type="RefSeq" id="WP_136941711.1">
    <property type="nucleotide sequence ID" value="NZ_SWKR01000001.1"/>
</dbReference>
<feature type="transmembrane region" description="Helical" evidence="1">
    <location>
        <begin position="250"/>
        <end position="272"/>
    </location>
</feature>
<sequence length="314" mass="32343">MIGLPFIYTIAGVVFAAFAVLSALDRSNAKRWGNAIFYALIAVSFLAGDLLGDVGNGVLVLGLVAIAGSGAMGRGANLTTSAGERAAEAARRGNRLFLPALVIPAVALIGTFAFKQFPAWFDPRQTTLVALAIGAMLALAVAQAWLRPRPATAFEEGRRLMDGVGWAAVLPQMLASLGAVFALAGVGEVVGEIIGGAIPEGSVAGAVIAYGLGMALFTMVMGNAFAAFPVMAAAVGIPLLIGTYRGDPAVIASIGMLAGFCGTLMTPMAANFNLVPAALLELRDQNAVIKRQIGTALPLLAVNIFLIWWLGFAR</sequence>